<keyword evidence="6" id="KW-0479">Metal-binding</keyword>
<evidence type="ECO:0000256" key="1">
    <source>
        <dbReference type="ARBA" id="ARBA00001970"/>
    </source>
</evidence>
<feature type="domain" description="Cytochrome b561" evidence="12">
    <location>
        <begin position="1"/>
        <end position="133"/>
    </location>
</feature>
<feature type="transmembrane region" description="Helical" evidence="11">
    <location>
        <begin position="112"/>
        <end position="132"/>
    </location>
</feature>
<comment type="subcellular location">
    <subcellularLocation>
        <location evidence="2">Membrane</location>
        <topology evidence="2">Multi-pass membrane protein</topology>
    </subcellularLocation>
</comment>
<evidence type="ECO:0000313" key="13">
    <source>
        <dbReference type="Proteomes" id="UP000887540"/>
    </source>
</evidence>
<dbReference type="AlphaFoldDB" id="A0A914DAC6"/>
<evidence type="ECO:0000256" key="8">
    <source>
        <dbReference type="ARBA" id="ARBA00022989"/>
    </source>
</evidence>
<keyword evidence="10 11" id="KW-0472">Membrane</keyword>
<dbReference type="WBParaSite" id="ACRNAN_scaffold21232.g15667.t1">
    <property type="protein sequence ID" value="ACRNAN_scaffold21232.g15667.t1"/>
    <property type="gene ID" value="ACRNAN_scaffold21232.g15667"/>
</dbReference>
<keyword evidence="7" id="KW-0249">Electron transport</keyword>
<name>A0A914DAC6_9BILA</name>
<dbReference type="GO" id="GO:0016491">
    <property type="term" value="F:oxidoreductase activity"/>
    <property type="evidence" value="ECO:0007669"/>
    <property type="project" value="InterPro"/>
</dbReference>
<evidence type="ECO:0000256" key="2">
    <source>
        <dbReference type="ARBA" id="ARBA00004141"/>
    </source>
</evidence>
<proteinExistence type="predicted"/>
<dbReference type="PANTHER" id="PTHR10106:SF50">
    <property type="entry name" value="CYTOCHROME B561 DOMAIN-CONTAINING PROTEIN"/>
    <property type="match status" value="1"/>
</dbReference>
<dbReference type="PANTHER" id="PTHR10106">
    <property type="entry name" value="CYTOCHROME B561-RELATED"/>
    <property type="match status" value="1"/>
</dbReference>
<dbReference type="InterPro" id="IPR043205">
    <property type="entry name" value="CYB561/CYBRD1-like"/>
</dbReference>
<keyword evidence="13" id="KW-1185">Reference proteome</keyword>
<keyword evidence="9" id="KW-0408">Iron</keyword>
<dbReference type="GO" id="GO:0016020">
    <property type="term" value="C:membrane"/>
    <property type="evidence" value="ECO:0007669"/>
    <property type="project" value="UniProtKB-SubCell"/>
</dbReference>
<keyword evidence="3" id="KW-0813">Transport</keyword>
<evidence type="ECO:0000256" key="4">
    <source>
        <dbReference type="ARBA" id="ARBA00022617"/>
    </source>
</evidence>
<evidence type="ECO:0000256" key="9">
    <source>
        <dbReference type="ARBA" id="ARBA00023004"/>
    </source>
</evidence>
<evidence type="ECO:0000256" key="6">
    <source>
        <dbReference type="ARBA" id="ARBA00022723"/>
    </source>
</evidence>
<evidence type="ECO:0000256" key="7">
    <source>
        <dbReference type="ARBA" id="ARBA00022982"/>
    </source>
</evidence>
<dbReference type="GO" id="GO:0046872">
    <property type="term" value="F:metal ion binding"/>
    <property type="evidence" value="ECO:0007669"/>
    <property type="project" value="UniProtKB-KW"/>
</dbReference>
<dbReference type="SMART" id="SM00665">
    <property type="entry name" value="B561"/>
    <property type="match status" value="1"/>
</dbReference>
<dbReference type="PROSITE" id="PS50939">
    <property type="entry name" value="CYTOCHROME_B561"/>
    <property type="match status" value="1"/>
</dbReference>
<feature type="transmembrane region" description="Helical" evidence="11">
    <location>
        <begin position="20"/>
        <end position="41"/>
    </location>
</feature>
<dbReference type="InterPro" id="IPR006593">
    <property type="entry name" value="Cyt_b561/ferric_Rdtase_TM"/>
</dbReference>
<dbReference type="Pfam" id="PF03188">
    <property type="entry name" value="Cytochrom_B561"/>
    <property type="match status" value="1"/>
</dbReference>
<keyword evidence="5 11" id="KW-0812">Transmembrane</keyword>
<sequence length="150" mass="17374">MVINKHDNGSPELYSFHSWLGVLVFGAYVIQFILGFINYAYPKTHLEIRRRFMPTHRIAGNSIFIMSVATVLTGHQRFACFAFNESSANLKPNEAHYAFCYETHTCVKRLDLILNCSTVFLLIYGVLVCVIIRVDEWKREQTPDEKQHTE</sequence>
<evidence type="ECO:0000256" key="3">
    <source>
        <dbReference type="ARBA" id="ARBA00022448"/>
    </source>
</evidence>
<evidence type="ECO:0000259" key="12">
    <source>
        <dbReference type="PROSITE" id="PS50939"/>
    </source>
</evidence>
<feature type="transmembrane region" description="Helical" evidence="11">
    <location>
        <begin position="62"/>
        <end position="84"/>
    </location>
</feature>
<evidence type="ECO:0000256" key="11">
    <source>
        <dbReference type="SAM" id="Phobius"/>
    </source>
</evidence>
<evidence type="ECO:0000313" key="14">
    <source>
        <dbReference type="WBParaSite" id="ACRNAN_scaffold21232.g15667.t1"/>
    </source>
</evidence>
<evidence type="ECO:0000256" key="5">
    <source>
        <dbReference type="ARBA" id="ARBA00022692"/>
    </source>
</evidence>
<dbReference type="Gene3D" id="1.20.120.1770">
    <property type="match status" value="1"/>
</dbReference>
<evidence type="ECO:0000256" key="10">
    <source>
        <dbReference type="ARBA" id="ARBA00023136"/>
    </source>
</evidence>
<protein>
    <submittedName>
        <fullName evidence="14">Cytochrome b561 domain-containing protein</fullName>
    </submittedName>
</protein>
<keyword evidence="8 11" id="KW-1133">Transmembrane helix</keyword>
<organism evidence="13 14">
    <name type="scientific">Acrobeloides nanus</name>
    <dbReference type="NCBI Taxonomy" id="290746"/>
    <lineage>
        <taxon>Eukaryota</taxon>
        <taxon>Metazoa</taxon>
        <taxon>Ecdysozoa</taxon>
        <taxon>Nematoda</taxon>
        <taxon>Chromadorea</taxon>
        <taxon>Rhabditida</taxon>
        <taxon>Tylenchina</taxon>
        <taxon>Cephalobomorpha</taxon>
        <taxon>Cephaloboidea</taxon>
        <taxon>Cephalobidae</taxon>
        <taxon>Acrobeloides</taxon>
    </lineage>
</organism>
<reference evidence="14" key="1">
    <citation type="submission" date="2022-11" db="UniProtKB">
        <authorList>
            <consortium name="WormBaseParasite"/>
        </authorList>
    </citation>
    <scope>IDENTIFICATION</scope>
</reference>
<keyword evidence="4" id="KW-0349">Heme</keyword>
<comment type="cofactor">
    <cofactor evidence="1">
        <name>heme b</name>
        <dbReference type="ChEBI" id="CHEBI:60344"/>
    </cofactor>
</comment>
<dbReference type="Proteomes" id="UP000887540">
    <property type="component" value="Unplaced"/>
</dbReference>
<accession>A0A914DAC6</accession>